<keyword evidence="7" id="KW-0067">ATP-binding</keyword>
<dbReference type="InterPro" id="IPR002464">
    <property type="entry name" value="DNA/RNA_helicase_DEAH_CS"/>
</dbReference>
<dbReference type="CDD" id="cd01433">
    <property type="entry name" value="Ribosomal_L16_L10e"/>
    <property type="match status" value="1"/>
</dbReference>
<keyword evidence="9" id="KW-0687">Ribonucleoprotein</keyword>
<dbReference type="PROSITE" id="PS51192">
    <property type="entry name" value="HELICASE_ATP_BIND_1"/>
    <property type="match status" value="1"/>
</dbReference>
<dbReference type="InterPro" id="IPR047873">
    <property type="entry name" value="Ribosomal_uL16"/>
</dbReference>
<dbReference type="PANTHER" id="PTHR18934:SF91">
    <property type="entry name" value="PRE-MRNA-SPLICING FACTOR ATP-DEPENDENT RNA HELICASE PRP16"/>
    <property type="match status" value="1"/>
</dbReference>
<keyword evidence="5" id="KW-0378">Hydrolase</keyword>
<dbReference type="FunFam" id="3.40.50.300:FF:000615">
    <property type="entry name" value="pre-mRNA-splicing factor ATP-dependent RNA helicase DEAH7"/>
    <property type="match status" value="1"/>
</dbReference>
<dbReference type="GO" id="GO:0016787">
    <property type="term" value="F:hydrolase activity"/>
    <property type="evidence" value="ECO:0007669"/>
    <property type="project" value="UniProtKB-KW"/>
</dbReference>
<protein>
    <recommendedName>
        <fullName evidence="2">RNA helicase</fullName>
        <ecNumber evidence="2">3.6.4.13</ecNumber>
    </recommendedName>
</protein>
<evidence type="ECO:0000256" key="2">
    <source>
        <dbReference type="ARBA" id="ARBA00012552"/>
    </source>
</evidence>
<proteinExistence type="inferred from homology"/>
<dbReference type="GO" id="GO:0006412">
    <property type="term" value="P:translation"/>
    <property type="evidence" value="ECO:0007669"/>
    <property type="project" value="InterPro"/>
</dbReference>
<dbReference type="SUPFAM" id="SSF52540">
    <property type="entry name" value="P-loop containing nucleoside triphosphate hydrolases"/>
    <property type="match status" value="1"/>
</dbReference>
<dbReference type="PANTHER" id="PTHR18934">
    <property type="entry name" value="ATP-DEPENDENT RNA HELICASE"/>
    <property type="match status" value="1"/>
</dbReference>
<dbReference type="Proteomes" id="UP000198287">
    <property type="component" value="Unassembled WGS sequence"/>
</dbReference>
<dbReference type="GO" id="GO:0005524">
    <property type="term" value="F:ATP binding"/>
    <property type="evidence" value="ECO:0007669"/>
    <property type="project" value="UniProtKB-KW"/>
</dbReference>
<reference evidence="13 14" key="1">
    <citation type="submission" date="2015-12" db="EMBL/GenBank/DDBJ databases">
        <title>The genome of Folsomia candida.</title>
        <authorList>
            <person name="Faddeeva A."/>
            <person name="Derks M.F."/>
            <person name="Anvar Y."/>
            <person name="Smit S."/>
            <person name="Van Straalen N."/>
            <person name="Roelofs D."/>
        </authorList>
    </citation>
    <scope>NUCLEOTIDE SEQUENCE [LARGE SCALE GENOMIC DNA]</scope>
    <source>
        <strain evidence="13 14">VU population</strain>
        <tissue evidence="13">Whole body</tissue>
    </source>
</reference>
<keyword evidence="3" id="KW-0507">mRNA processing</keyword>
<keyword evidence="4" id="KW-0547">Nucleotide-binding</keyword>
<dbReference type="EC" id="3.6.4.13" evidence="2"/>
<accession>A0A226EJ16</accession>
<dbReference type="EMBL" id="LNIX01000003">
    <property type="protein sequence ID" value="OXA57685.1"/>
    <property type="molecule type" value="Genomic_DNA"/>
</dbReference>
<keyword evidence="6 13" id="KW-0347">Helicase</keyword>
<dbReference type="GO" id="GO:0006397">
    <property type="term" value="P:mRNA processing"/>
    <property type="evidence" value="ECO:0007669"/>
    <property type="project" value="UniProtKB-KW"/>
</dbReference>
<dbReference type="Gene3D" id="3.90.1170.10">
    <property type="entry name" value="Ribosomal protein L10e/L16"/>
    <property type="match status" value="1"/>
</dbReference>
<dbReference type="OMA" id="CENIDSQ"/>
<evidence type="ECO:0000256" key="4">
    <source>
        <dbReference type="ARBA" id="ARBA00022741"/>
    </source>
</evidence>
<feature type="compositionally biased region" description="Polar residues" evidence="11">
    <location>
        <begin position="254"/>
        <end position="268"/>
    </location>
</feature>
<evidence type="ECO:0000256" key="6">
    <source>
        <dbReference type="ARBA" id="ARBA00022806"/>
    </source>
</evidence>
<dbReference type="InterPro" id="IPR036920">
    <property type="entry name" value="Ribosomal_uL16_sf"/>
</dbReference>
<dbReference type="GO" id="GO:0034458">
    <property type="term" value="F:3'-5' RNA helicase activity"/>
    <property type="evidence" value="ECO:0007669"/>
    <property type="project" value="TreeGrafter"/>
</dbReference>
<evidence type="ECO:0000256" key="10">
    <source>
        <dbReference type="ARBA" id="ARBA00047984"/>
    </source>
</evidence>
<dbReference type="InterPro" id="IPR014001">
    <property type="entry name" value="Helicase_ATP-bd"/>
</dbReference>
<evidence type="ECO:0000256" key="3">
    <source>
        <dbReference type="ARBA" id="ARBA00022664"/>
    </source>
</evidence>
<dbReference type="InterPro" id="IPR016180">
    <property type="entry name" value="Ribosomal_uL16_dom"/>
</dbReference>
<dbReference type="Pfam" id="PF00252">
    <property type="entry name" value="Ribosomal_L16"/>
    <property type="match status" value="1"/>
</dbReference>
<evidence type="ECO:0000259" key="12">
    <source>
        <dbReference type="PROSITE" id="PS51192"/>
    </source>
</evidence>
<evidence type="ECO:0000256" key="5">
    <source>
        <dbReference type="ARBA" id="ARBA00022801"/>
    </source>
</evidence>
<evidence type="ECO:0000256" key="7">
    <source>
        <dbReference type="ARBA" id="ARBA00022840"/>
    </source>
</evidence>
<keyword evidence="8" id="KW-0689">Ribosomal protein</keyword>
<dbReference type="GO" id="GO:0003735">
    <property type="term" value="F:structural constituent of ribosome"/>
    <property type="evidence" value="ECO:0007669"/>
    <property type="project" value="InterPro"/>
</dbReference>
<dbReference type="GO" id="GO:0003723">
    <property type="term" value="F:RNA binding"/>
    <property type="evidence" value="ECO:0007669"/>
    <property type="project" value="TreeGrafter"/>
</dbReference>
<dbReference type="SMART" id="SM00487">
    <property type="entry name" value="DEXDc"/>
    <property type="match status" value="1"/>
</dbReference>
<feature type="compositionally biased region" description="Basic and acidic residues" evidence="11">
    <location>
        <begin position="310"/>
        <end position="330"/>
    </location>
</feature>
<feature type="region of interest" description="Disordered" evidence="11">
    <location>
        <begin position="247"/>
        <end position="494"/>
    </location>
</feature>
<dbReference type="PROSITE" id="PS00690">
    <property type="entry name" value="DEAH_ATP_HELICASE"/>
    <property type="match status" value="1"/>
</dbReference>
<comment type="catalytic activity">
    <reaction evidence="10">
        <text>ATP + H2O = ADP + phosphate + H(+)</text>
        <dbReference type="Rhea" id="RHEA:13065"/>
        <dbReference type="ChEBI" id="CHEBI:15377"/>
        <dbReference type="ChEBI" id="CHEBI:15378"/>
        <dbReference type="ChEBI" id="CHEBI:30616"/>
        <dbReference type="ChEBI" id="CHEBI:43474"/>
        <dbReference type="ChEBI" id="CHEBI:456216"/>
        <dbReference type="EC" id="3.6.4.13"/>
    </reaction>
</comment>
<evidence type="ECO:0000256" key="8">
    <source>
        <dbReference type="ARBA" id="ARBA00022980"/>
    </source>
</evidence>
<feature type="compositionally biased region" description="Basic and acidic residues" evidence="11">
    <location>
        <begin position="339"/>
        <end position="391"/>
    </location>
</feature>
<comment type="caution">
    <text evidence="13">The sequence shown here is derived from an EMBL/GenBank/DDBJ whole genome shotgun (WGS) entry which is preliminary data.</text>
</comment>
<evidence type="ECO:0000256" key="9">
    <source>
        <dbReference type="ARBA" id="ARBA00023274"/>
    </source>
</evidence>
<gene>
    <name evidence="13" type="ORF">Fcan01_07625</name>
</gene>
<evidence type="ECO:0000313" key="13">
    <source>
        <dbReference type="EMBL" id="OXA57685.1"/>
    </source>
</evidence>
<comment type="similarity">
    <text evidence="1">Belongs to the universal ribosomal protein uL16 family.</text>
</comment>
<dbReference type="SUPFAM" id="SSF54686">
    <property type="entry name" value="Ribosomal protein L16p/L10e"/>
    <property type="match status" value="1"/>
</dbReference>
<dbReference type="GO" id="GO:1990904">
    <property type="term" value="C:ribonucleoprotein complex"/>
    <property type="evidence" value="ECO:0007669"/>
    <property type="project" value="UniProtKB-KW"/>
</dbReference>
<dbReference type="InterPro" id="IPR027417">
    <property type="entry name" value="P-loop_NTPase"/>
</dbReference>
<feature type="domain" description="Helicase ATP-binding" evidence="12">
    <location>
        <begin position="752"/>
        <end position="892"/>
    </location>
</feature>
<organism evidence="13 14">
    <name type="scientific">Folsomia candida</name>
    <name type="common">Springtail</name>
    <dbReference type="NCBI Taxonomy" id="158441"/>
    <lineage>
        <taxon>Eukaryota</taxon>
        <taxon>Metazoa</taxon>
        <taxon>Ecdysozoa</taxon>
        <taxon>Arthropoda</taxon>
        <taxon>Hexapoda</taxon>
        <taxon>Collembola</taxon>
        <taxon>Entomobryomorpha</taxon>
        <taxon>Isotomoidea</taxon>
        <taxon>Isotomidae</taxon>
        <taxon>Proisotominae</taxon>
        <taxon>Folsomia</taxon>
    </lineage>
</organism>
<dbReference type="OrthoDB" id="10253254at2759"/>
<feature type="compositionally biased region" description="Basic and acidic residues" evidence="11">
    <location>
        <begin position="279"/>
        <end position="293"/>
    </location>
</feature>
<keyword evidence="14" id="KW-1185">Reference proteome</keyword>
<evidence type="ECO:0000256" key="1">
    <source>
        <dbReference type="ARBA" id="ARBA00008931"/>
    </source>
</evidence>
<name>A0A226EJ16_FOLCA</name>
<dbReference type="STRING" id="158441.A0A226EJ16"/>
<dbReference type="Gene3D" id="3.40.50.300">
    <property type="entry name" value="P-loop containing nucleotide triphosphate hydrolases"/>
    <property type="match status" value="1"/>
</dbReference>
<dbReference type="GO" id="GO:0005840">
    <property type="term" value="C:ribosome"/>
    <property type="evidence" value="ECO:0007669"/>
    <property type="project" value="UniProtKB-KW"/>
</dbReference>
<evidence type="ECO:0000313" key="14">
    <source>
        <dbReference type="Proteomes" id="UP000198287"/>
    </source>
</evidence>
<dbReference type="AlphaFoldDB" id="A0A226EJ16"/>
<sequence length="892" mass="102704">MLICRAAPLGGMCTRFVGCATQVPSCGLKNYVLPPSYEGVEFPDRNKLKFMDKVPTYPAGLRPPKMMKNLIFMRGPEPVHHSLIHQQYGIVALGPGRLRSGHFEMMRMTIGRRLDTSRMFAIWRVDPPWQPVTRKGQGKRMGGGKGAIDHYVTPVKHGRIIVELGGNCEFKEAFPILREVAEKLPFKAKPMDMEYDDSINRLEGTSGTEVGGLIIKKKAQAEHEFKRPDLPKKSLLGLDRLAELKRREQEEESLNSADSRKAQLTPQRGNDAHNFQKRPSSDDRKPKRYREQSGDTPSHGGGVNVSAKTAIEDRHHKTRRVDVSSKDQERNNYGNYYDYRQRGGRPDNRDRYRDRDNNRSRNRDNRDERRRDDRPPRHHDRERERLEHRGDNNNSSSRRRDEPRSERSFRPPSSRREGDNSVRFGDEPLTPAFSVANTPRGKAWEDDDDSGLGSRRSTQWDFPTPLVGDSRHRKEDETPLPTPAHKFNPWVKQPGSSKLMETPWFVKIKDGAEEAEEIKVDPDEWEDEQKRLDREWYSMDEGYDEVHNPFAGVSEEYTKKKEDQIAQKKNQRMSAQQRQIHRDNELWEKNRMLTSGVVVRVEDEDEDDDVGEARVHLLVHHIIPPFLDGRIVFTKQFEPVVPVRDPTSDMALISRKGSMLVRTFREQKERKKAQKKHWELAGTKMGNLLGVEKKEEKDENVNEEGESDYKKGQQFAEHMKNTGHASSNFAKNKSFIQQRQYLPAFAVREQLLTVIRDNNVIIIVGETGSGKTTQLTQYLHEEGYSKNGMIGCTQPRRVAAMSVAKRVSDEMGTELGQEIGYAIRFEDCTCDKTIIKYMTDGILLRESLREPDLDNYAAVIMDEAHERSLNTDVLFGLLREECENIDSQNNFA</sequence>
<evidence type="ECO:0000256" key="11">
    <source>
        <dbReference type="SAM" id="MobiDB-lite"/>
    </source>
</evidence>
<feature type="compositionally biased region" description="Basic and acidic residues" evidence="11">
    <location>
        <begin position="398"/>
        <end position="426"/>
    </location>
</feature>